<evidence type="ECO:0000256" key="10">
    <source>
        <dbReference type="ARBA" id="ARBA00022946"/>
    </source>
</evidence>
<dbReference type="PANTHER" id="PTHR43390:SF10">
    <property type="entry name" value="PEPTIDASE S26 DOMAIN-CONTAINING PROTEIN"/>
    <property type="match status" value="1"/>
</dbReference>
<dbReference type="Proteomes" id="UP000289340">
    <property type="component" value="Chromosome 6"/>
</dbReference>
<dbReference type="PROSITE" id="PS00761">
    <property type="entry name" value="SPASE_I_3"/>
    <property type="match status" value="1"/>
</dbReference>
<evidence type="ECO:0000256" key="4">
    <source>
        <dbReference type="ARBA" id="ARBA00009370"/>
    </source>
</evidence>
<dbReference type="InterPro" id="IPR036286">
    <property type="entry name" value="LexA/Signal_pep-like_sf"/>
</dbReference>
<dbReference type="Gene3D" id="2.10.109.10">
    <property type="entry name" value="Umud Fragment, subunit A"/>
    <property type="match status" value="1"/>
</dbReference>
<proteinExistence type="inferred from homology"/>
<feature type="active site" evidence="12">
    <location>
        <position position="115"/>
    </location>
</feature>
<feature type="active site" evidence="12">
    <location>
        <position position="67"/>
    </location>
</feature>
<dbReference type="PRINTS" id="PR00727">
    <property type="entry name" value="LEADERPTASE"/>
</dbReference>
<evidence type="ECO:0000256" key="11">
    <source>
        <dbReference type="ARBA" id="ARBA00023136"/>
    </source>
</evidence>
<keyword evidence="7" id="KW-0934">Plastid</keyword>
<keyword evidence="8" id="KW-0645">Protease</keyword>
<dbReference type="InterPro" id="IPR000223">
    <property type="entry name" value="Pept_S26A_signal_pept_1"/>
</dbReference>
<evidence type="ECO:0000256" key="7">
    <source>
        <dbReference type="ARBA" id="ARBA00022640"/>
    </source>
</evidence>
<evidence type="ECO:0000256" key="2">
    <source>
        <dbReference type="ARBA" id="ARBA00004229"/>
    </source>
</evidence>
<keyword evidence="10" id="KW-0809">Transit peptide</keyword>
<gene>
    <name evidence="14" type="ORF">D0Y65_014425</name>
</gene>
<evidence type="ECO:0000256" key="5">
    <source>
        <dbReference type="ARBA" id="ARBA00013208"/>
    </source>
</evidence>
<evidence type="ECO:0000313" key="15">
    <source>
        <dbReference type="Proteomes" id="UP000289340"/>
    </source>
</evidence>
<dbReference type="NCBIfam" id="TIGR02227">
    <property type="entry name" value="sigpep_I_bact"/>
    <property type="match status" value="2"/>
</dbReference>
<comment type="similarity">
    <text evidence="4">Belongs to the peptidase S26 family.</text>
</comment>
<dbReference type="EMBL" id="QZWG01000006">
    <property type="protein sequence ID" value="RZC06996.1"/>
    <property type="molecule type" value="Genomic_DNA"/>
</dbReference>
<keyword evidence="6" id="KW-0150">Chloroplast</keyword>
<dbReference type="SUPFAM" id="SSF51306">
    <property type="entry name" value="LexA/Signal peptidase"/>
    <property type="match status" value="1"/>
</dbReference>
<reference evidence="14 15" key="1">
    <citation type="submission" date="2018-09" db="EMBL/GenBank/DDBJ databases">
        <title>A high-quality reference genome of wild soybean provides a powerful tool to mine soybean genomes.</title>
        <authorList>
            <person name="Xie M."/>
            <person name="Chung C.Y.L."/>
            <person name="Li M.-W."/>
            <person name="Wong F.-L."/>
            <person name="Chan T.-F."/>
            <person name="Lam H.-M."/>
        </authorList>
    </citation>
    <scope>NUCLEOTIDE SEQUENCE [LARGE SCALE GENOMIC DNA]</scope>
    <source>
        <strain evidence="15">cv. W05</strain>
        <tissue evidence="14">Hypocotyl of etiolated seedlings</tissue>
    </source>
</reference>
<evidence type="ECO:0000313" key="14">
    <source>
        <dbReference type="EMBL" id="RZC06996.1"/>
    </source>
</evidence>
<evidence type="ECO:0000256" key="6">
    <source>
        <dbReference type="ARBA" id="ARBA00022528"/>
    </source>
</evidence>
<protein>
    <recommendedName>
        <fullName evidence="5">signal peptidase I</fullName>
        <ecNumber evidence="5">3.4.21.89</ecNumber>
    </recommendedName>
</protein>
<dbReference type="PROSITE" id="PS00501">
    <property type="entry name" value="SPASE_I_1"/>
    <property type="match status" value="1"/>
</dbReference>
<dbReference type="GO" id="GO:0006465">
    <property type="term" value="P:signal peptide processing"/>
    <property type="evidence" value="ECO:0007669"/>
    <property type="project" value="InterPro"/>
</dbReference>
<dbReference type="Pfam" id="PF10502">
    <property type="entry name" value="Peptidase_S26"/>
    <property type="match status" value="2"/>
</dbReference>
<feature type="domain" description="Peptidase S26" evidence="13">
    <location>
        <begin position="46"/>
        <end position="126"/>
    </location>
</feature>
<dbReference type="InterPro" id="IPR019533">
    <property type="entry name" value="Peptidase_S26"/>
</dbReference>
<evidence type="ECO:0000256" key="8">
    <source>
        <dbReference type="ARBA" id="ARBA00022670"/>
    </source>
</evidence>
<name>A0A445K877_GLYSO</name>
<dbReference type="EC" id="3.4.21.89" evidence="5"/>
<accession>A0A445K877</accession>
<feature type="domain" description="Peptidase S26" evidence="13">
    <location>
        <begin position="209"/>
        <end position="276"/>
    </location>
</feature>
<sequence length="282" mass="31864">MCAVSNMSFLRPSALYNFLISYPALRWLPCQSWGFLRWPGLDGFFRLFVVVLLWSTLSELRFIPSSSMYPTLRVGDRIIVEKASYYIRSPAIHDIVTFKDPTQSSGENTDAVFIKRIVAKAGDTVEPHLSHISTHMPSFSFLAPGLKWTASKCAFLTLSGQSQIFQSRPQLAKKKMMALGLQNVLPKMCDLNFQSYFSKIFNSSSFPTVNHGALYINGVAQQEDFIAEPPAYAMQLTHVPNGHVYVLGDNRNNSYDSHVWGPLPVKNIVGRYVTCYHRPRNI</sequence>
<dbReference type="GO" id="GO:0009003">
    <property type="term" value="F:signal peptidase activity"/>
    <property type="evidence" value="ECO:0007669"/>
    <property type="project" value="UniProtKB-EC"/>
</dbReference>
<evidence type="ECO:0000259" key="13">
    <source>
        <dbReference type="Pfam" id="PF10502"/>
    </source>
</evidence>
<comment type="catalytic activity">
    <reaction evidence="1">
        <text>Cleavage of hydrophobic, N-terminal signal or leader sequences from secreted and periplasmic proteins.</text>
        <dbReference type="EC" id="3.4.21.89"/>
    </reaction>
</comment>
<organism evidence="14 15">
    <name type="scientific">Glycine soja</name>
    <name type="common">Wild soybean</name>
    <dbReference type="NCBI Taxonomy" id="3848"/>
    <lineage>
        <taxon>Eukaryota</taxon>
        <taxon>Viridiplantae</taxon>
        <taxon>Streptophyta</taxon>
        <taxon>Embryophyta</taxon>
        <taxon>Tracheophyta</taxon>
        <taxon>Spermatophyta</taxon>
        <taxon>Magnoliopsida</taxon>
        <taxon>eudicotyledons</taxon>
        <taxon>Gunneridae</taxon>
        <taxon>Pentapetalae</taxon>
        <taxon>rosids</taxon>
        <taxon>fabids</taxon>
        <taxon>Fabales</taxon>
        <taxon>Fabaceae</taxon>
        <taxon>Papilionoideae</taxon>
        <taxon>50 kb inversion clade</taxon>
        <taxon>NPAAA clade</taxon>
        <taxon>indigoferoid/millettioid clade</taxon>
        <taxon>Phaseoleae</taxon>
        <taxon>Glycine</taxon>
        <taxon>Glycine subgen. Soja</taxon>
    </lineage>
</organism>
<dbReference type="AlphaFoldDB" id="A0A445K877"/>
<evidence type="ECO:0000256" key="12">
    <source>
        <dbReference type="PIRSR" id="PIRSR600223-1"/>
    </source>
</evidence>
<evidence type="ECO:0000256" key="9">
    <source>
        <dbReference type="ARBA" id="ARBA00022801"/>
    </source>
</evidence>
<dbReference type="CDD" id="cd06530">
    <property type="entry name" value="S26_SPase_I"/>
    <property type="match status" value="1"/>
</dbReference>
<dbReference type="PANTHER" id="PTHR43390">
    <property type="entry name" value="SIGNAL PEPTIDASE I"/>
    <property type="match status" value="1"/>
</dbReference>
<keyword evidence="9" id="KW-0378">Hydrolase</keyword>
<evidence type="ECO:0000256" key="3">
    <source>
        <dbReference type="ARBA" id="ARBA00004370"/>
    </source>
</evidence>
<keyword evidence="11" id="KW-0472">Membrane</keyword>
<dbReference type="InterPro" id="IPR019758">
    <property type="entry name" value="Pept_S26A_signal_pept_1_CS"/>
</dbReference>
<comment type="subcellular location">
    <subcellularLocation>
        <location evidence="3">Membrane</location>
    </subcellularLocation>
    <subcellularLocation>
        <location evidence="2">Plastid</location>
        <location evidence="2">Chloroplast</location>
    </subcellularLocation>
</comment>
<dbReference type="InterPro" id="IPR019756">
    <property type="entry name" value="Pept_S26A_signal_pept_1_Ser-AS"/>
</dbReference>
<dbReference type="GO" id="GO:0010027">
    <property type="term" value="P:thylakoid membrane organization"/>
    <property type="evidence" value="ECO:0007669"/>
    <property type="project" value="TreeGrafter"/>
</dbReference>
<comment type="caution">
    <text evidence="14">The sequence shown here is derived from an EMBL/GenBank/DDBJ whole genome shotgun (WGS) entry which is preliminary data.</text>
</comment>
<dbReference type="GO" id="GO:0004252">
    <property type="term" value="F:serine-type endopeptidase activity"/>
    <property type="evidence" value="ECO:0007669"/>
    <property type="project" value="InterPro"/>
</dbReference>
<keyword evidence="15" id="KW-1185">Reference proteome</keyword>
<evidence type="ECO:0000256" key="1">
    <source>
        <dbReference type="ARBA" id="ARBA00000677"/>
    </source>
</evidence>
<dbReference type="GO" id="GO:0009535">
    <property type="term" value="C:chloroplast thylakoid membrane"/>
    <property type="evidence" value="ECO:0007669"/>
    <property type="project" value="TreeGrafter"/>
</dbReference>
<dbReference type="FunFam" id="2.10.109.10:FF:000012">
    <property type="entry name" value="Peptidase/ serine-type peptidase"/>
    <property type="match status" value="1"/>
</dbReference>